<sequence>MLYFMSSEVIADTYSRKIMLLKTLDSIIDFSKASSQLSIVLYLI</sequence>
<name>B8D3W7_DESA1</name>
<accession>B8D3W7</accession>
<dbReference type="Proteomes" id="UP000006903">
    <property type="component" value="Chromosome"/>
</dbReference>
<dbReference type="HOGENOM" id="CLU_3210592_0_0_2"/>
<dbReference type="KEGG" id="dka:DKAM_0472"/>
<dbReference type="EMBL" id="CP001140">
    <property type="protein sequence ID" value="ACL10798.1"/>
    <property type="molecule type" value="Genomic_DNA"/>
</dbReference>
<protein>
    <submittedName>
        <fullName evidence="1">Uncharacterized protein</fullName>
    </submittedName>
</protein>
<dbReference type="AlphaFoldDB" id="B8D3W7"/>
<dbReference type="eggNOG" id="arCOG05969">
    <property type="taxonomic scope" value="Archaea"/>
</dbReference>
<evidence type="ECO:0000313" key="1">
    <source>
        <dbReference type="EMBL" id="ACL10798.1"/>
    </source>
</evidence>
<dbReference type="STRING" id="490899.DKAM_0472"/>
<proteinExistence type="predicted"/>
<gene>
    <name evidence="1" type="ordered locus">DKAM_0472</name>
</gene>
<reference evidence="1 2" key="1">
    <citation type="journal article" date="2009" name="J. Bacteriol.">
        <title>Complete genome sequence of the anaerobic, protein-degrading hyperthermophilic crenarchaeon Desulfurococcus kamchatkensis.</title>
        <authorList>
            <person name="Ravin N.V."/>
            <person name="Mardanov A.V."/>
            <person name="Beletsky A.V."/>
            <person name="Kublanov I.V."/>
            <person name="Kolganova T.V."/>
            <person name="Lebedinsky A.V."/>
            <person name="Chernyh N.A."/>
            <person name="Bonch-Osmolovskaya E.A."/>
            <person name="Skryabin K.G."/>
        </authorList>
    </citation>
    <scope>NUCLEOTIDE SEQUENCE [LARGE SCALE GENOMIC DNA]</scope>
    <source>
        <strain evidence="2">DSM 18924 / JCM 16383 / VKM B-2413 / 1221n</strain>
    </source>
</reference>
<organism evidence="1 2">
    <name type="scientific">Desulfurococcus amylolyticus (strain DSM 18924 / JCM 16383 / VKM B-2413 / 1221n)</name>
    <name type="common">Desulfurococcus kamchatkensis</name>
    <dbReference type="NCBI Taxonomy" id="490899"/>
    <lineage>
        <taxon>Archaea</taxon>
        <taxon>Thermoproteota</taxon>
        <taxon>Thermoprotei</taxon>
        <taxon>Desulfurococcales</taxon>
        <taxon>Desulfurococcaceae</taxon>
        <taxon>Desulfurococcus</taxon>
    </lineage>
</organism>
<evidence type="ECO:0000313" key="2">
    <source>
        <dbReference type="Proteomes" id="UP000006903"/>
    </source>
</evidence>